<name>A0A2D1U3F6_9SPHI</name>
<dbReference type="OrthoDB" id="956134at2"/>
<dbReference type="EMBL" id="CP024091">
    <property type="protein sequence ID" value="ATP56140.1"/>
    <property type="molecule type" value="Genomic_DNA"/>
</dbReference>
<proteinExistence type="predicted"/>
<accession>A0A2D1U3F6</accession>
<protein>
    <submittedName>
        <fullName evidence="1">Uncharacterized protein</fullName>
    </submittedName>
</protein>
<organism evidence="1 2">
    <name type="scientific">Pedobacter ginsengisoli</name>
    <dbReference type="NCBI Taxonomy" id="363852"/>
    <lineage>
        <taxon>Bacteria</taxon>
        <taxon>Pseudomonadati</taxon>
        <taxon>Bacteroidota</taxon>
        <taxon>Sphingobacteriia</taxon>
        <taxon>Sphingobacteriales</taxon>
        <taxon>Sphingobacteriaceae</taxon>
        <taxon>Pedobacter</taxon>
    </lineage>
</organism>
<evidence type="ECO:0000313" key="2">
    <source>
        <dbReference type="Proteomes" id="UP000223749"/>
    </source>
</evidence>
<reference evidence="1 2" key="1">
    <citation type="submission" date="2017-10" db="EMBL/GenBank/DDBJ databases">
        <title>Whole genome of Pedobacter ginsengisoli T01R-27 isolated from tomato rhizosphere.</title>
        <authorList>
            <person name="Weon H.-Y."/>
            <person name="Lee S.A."/>
            <person name="Sang M.K."/>
            <person name="Song J."/>
        </authorList>
    </citation>
    <scope>NUCLEOTIDE SEQUENCE [LARGE SCALE GENOMIC DNA]</scope>
    <source>
        <strain evidence="1 2">T01R-27</strain>
    </source>
</reference>
<keyword evidence="2" id="KW-1185">Reference proteome</keyword>
<sequence length="124" mass="14413">MDAHELRIGNIVGLKDGSWFVVTEDHFKTPKFWESFHGEYKGVPINEYWASSLGLQVKLSSFITYIEDGEGQSNEFNLLNSIDQNNCEIWIVQLNEHTLKRVEYVHQIQNLFFAISDYELTLAL</sequence>
<dbReference type="KEGG" id="pgs:CPT03_06510"/>
<gene>
    <name evidence="1" type="ORF">CPT03_06510</name>
</gene>
<dbReference type="RefSeq" id="WP_099438082.1">
    <property type="nucleotide sequence ID" value="NZ_CP024091.1"/>
</dbReference>
<evidence type="ECO:0000313" key="1">
    <source>
        <dbReference type="EMBL" id="ATP56140.1"/>
    </source>
</evidence>
<dbReference type="Proteomes" id="UP000223749">
    <property type="component" value="Chromosome"/>
</dbReference>
<dbReference type="AlphaFoldDB" id="A0A2D1U3F6"/>